<comment type="similarity">
    <text evidence="7">Belongs to the class I-like SAM-binding methyltransferase superfamily. C5-methyltransferase family.</text>
</comment>
<dbReference type="PROSITE" id="PS51679">
    <property type="entry name" value="SAM_MT_C5"/>
    <property type="match status" value="1"/>
</dbReference>
<dbReference type="AlphaFoldDB" id="A0A4R6FAT5"/>
<dbReference type="Gene3D" id="3.90.120.10">
    <property type="entry name" value="DNA Methylase, subunit A, domain 2"/>
    <property type="match status" value="1"/>
</dbReference>
<keyword evidence="5" id="KW-0680">Restriction system</keyword>
<dbReference type="InterPro" id="IPR018117">
    <property type="entry name" value="C5_DNA_meth_AS"/>
</dbReference>
<dbReference type="InterPro" id="IPR029063">
    <property type="entry name" value="SAM-dependent_MTases_sf"/>
</dbReference>
<dbReference type="PANTHER" id="PTHR10629">
    <property type="entry name" value="CYTOSINE-SPECIFIC METHYLTRANSFERASE"/>
    <property type="match status" value="1"/>
</dbReference>
<evidence type="ECO:0000313" key="9">
    <source>
        <dbReference type="Proteomes" id="UP000295493"/>
    </source>
</evidence>
<proteinExistence type="inferred from homology"/>
<dbReference type="Proteomes" id="UP000295493">
    <property type="component" value="Unassembled WGS sequence"/>
</dbReference>
<dbReference type="PANTHER" id="PTHR10629:SF52">
    <property type="entry name" value="DNA (CYTOSINE-5)-METHYLTRANSFERASE 1"/>
    <property type="match status" value="1"/>
</dbReference>
<organism evidence="8 9">
    <name type="scientific">Stakelama pacifica</name>
    <dbReference type="NCBI Taxonomy" id="517720"/>
    <lineage>
        <taxon>Bacteria</taxon>
        <taxon>Pseudomonadati</taxon>
        <taxon>Pseudomonadota</taxon>
        <taxon>Alphaproteobacteria</taxon>
        <taxon>Sphingomonadales</taxon>
        <taxon>Sphingomonadaceae</taxon>
        <taxon>Stakelama</taxon>
    </lineage>
</organism>
<keyword evidence="4 7" id="KW-0949">S-adenosyl-L-methionine</keyword>
<evidence type="ECO:0000256" key="1">
    <source>
        <dbReference type="ARBA" id="ARBA00011975"/>
    </source>
</evidence>
<dbReference type="EC" id="2.1.1.37" evidence="1"/>
<feature type="active site" evidence="7">
    <location>
        <position position="88"/>
    </location>
</feature>
<dbReference type="InterPro" id="IPR001525">
    <property type="entry name" value="C5_MeTfrase"/>
</dbReference>
<dbReference type="PRINTS" id="PR00105">
    <property type="entry name" value="C5METTRFRASE"/>
</dbReference>
<name>A0A4R6FAT5_9SPHN</name>
<dbReference type="EMBL" id="SNWD01000019">
    <property type="protein sequence ID" value="TDN78162.1"/>
    <property type="molecule type" value="Genomic_DNA"/>
</dbReference>
<dbReference type="Pfam" id="PF00145">
    <property type="entry name" value="DNA_methylase"/>
    <property type="match status" value="2"/>
</dbReference>
<dbReference type="Gene3D" id="3.40.50.150">
    <property type="entry name" value="Vaccinia Virus protein VP39"/>
    <property type="match status" value="1"/>
</dbReference>
<dbReference type="PROSITE" id="PS00095">
    <property type="entry name" value="C5_MTASE_2"/>
    <property type="match status" value="1"/>
</dbReference>
<keyword evidence="9" id="KW-1185">Reference proteome</keyword>
<accession>A0A4R6FAT5</accession>
<dbReference type="GO" id="GO:0009307">
    <property type="term" value="P:DNA restriction-modification system"/>
    <property type="evidence" value="ECO:0007669"/>
    <property type="project" value="UniProtKB-KW"/>
</dbReference>
<evidence type="ECO:0000256" key="5">
    <source>
        <dbReference type="ARBA" id="ARBA00022747"/>
    </source>
</evidence>
<comment type="caution">
    <text evidence="8">The sequence shown here is derived from an EMBL/GenBank/DDBJ whole genome shotgun (WGS) entry which is preliminary data.</text>
</comment>
<comment type="catalytic activity">
    <reaction evidence="6">
        <text>a 2'-deoxycytidine in DNA + S-adenosyl-L-methionine = a 5-methyl-2'-deoxycytidine in DNA + S-adenosyl-L-homocysteine + H(+)</text>
        <dbReference type="Rhea" id="RHEA:13681"/>
        <dbReference type="Rhea" id="RHEA-COMP:11369"/>
        <dbReference type="Rhea" id="RHEA-COMP:11370"/>
        <dbReference type="ChEBI" id="CHEBI:15378"/>
        <dbReference type="ChEBI" id="CHEBI:57856"/>
        <dbReference type="ChEBI" id="CHEBI:59789"/>
        <dbReference type="ChEBI" id="CHEBI:85452"/>
        <dbReference type="ChEBI" id="CHEBI:85454"/>
        <dbReference type="EC" id="2.1.1.37"/>
    </reaction>
</comment>
<evidence type="ECO:0000313" key="8">
    <source>
        <dbReference type="EMBL" id="TDN78162.1"/>
    </source>
</evidence>
<evidence type="ECO:0000256" key="7">
    <source>
        <dbReference type="PROSITE-ProRule" id="PRU01016"/>
    </source>
</evidence>
<evidence type="ECO:0000256" key="4">
    <source>
        <dbReference type="ARBA" id="ARBA00022691"/>
    </source>
</evidence>
<dbReference type="SUPFAM" id="SSF53335">
    <property type="entry name" value="S-adenosyl-L-methionine-dependent methyltransferases"/>
    <property type="match status" value="1"/>
</dbReference>
<evidence type="ECO:0000256" key="6">
    <source>
        <dbReference type="ARBA" id="ARBA00047422"/>
    </source>
</evidence>
<gene>
    <name evidence="8" type="ORF">EV664_11918</name>
</gene>
<dbReference type="GeneID" id="93799935"/>
<dbReference type="GO" id="GO:0032259">
    <property type="term" value="P:methylation"/>
    <property type="evidence" value="ECO:0007669"/>
    <property type="project" value="UniProtKB-KW"/>
</dbReference>
<evidence type="ECO:0000256" key="2">
    <source>
        <dbReference type="ARBA" id="ARBA00022603"/>
    </source>
</evidence>
<keyword evidence="3 7" id="KW-0808">Transferase</keyword>
<dbReference type="GO" id="GO:0003677">
    <property type="term" value="F:DNA binding"/>
    <property type="evidence" value="ECO:0007669"/>
    <property type="project" value="TreeGrafter"/>
</dbReference>
<protein>
    <recommendedName>
        <fullName evidence="1">DNA (cytosine-5-)-methyltransferase</fullName>
        <ecNumber evidence="1">2.1.1.37</ecNumber>
    </recommendedName>
</protein>
<keyword evidence="2 7" id="KW-0489">Methyltransferase</keyword>
<dbReference type="GO" id="GO:0003886">
    <property type="term" value="F:DNA (cytosine-5-)-methyltransferase activity"/>
    <property type="evidence" value="ECO:0007669"/>
    <property type="project" value="UniProtKB-EC"/>
</dbReference>
<dbReference type="PROSITE" id="PS00094">
    <property type="entry name" value="C5_MTASE_1"/>
    <property type="match status" value="1"/>
</dbReference>
<dbReference type="GO" id="GO:0044027">
    <property type="term" value="P:negative regulation of gene expression via chromosomal CpG island methylation"/>
    <property type="evidence" value="ECO:0007669"/>
    <property type="project" value="TreeGrafter"/>
</dbReference>
<dbReference type="InterPro" id="IPR031303">
    <property type="entry name" value="C5_meth_CS"/>
</dbReference>
<sequence length="395" mass="44440">MTTKETPMRAIELFAGAGGLGMGISKAGFRPMQVVEWDRWCCDTIRENRKVKAGGISHWPLPTEGDIRAVDFRQHEGKIDLVTGGPPCQPFSLGGKHRAHADARDMWPEAVRVVRETRPRAFVFENVKGLTRASFATYLAHIVHQLTYPELTLRPGETWMEHMARLERHHTAKGGSDELRYNVVYRVLNAANHGVPQRRERVVFVGFRADLGIEWSFPEATHSLEALLWEQVRTGDYWERHEIAKRDRVLDPRFRARGMALLEKPADKPWLTVRDAIGDLPDPELQPELAAACLNHRFQGGARSYVGHTGSPLDEPAKTLKAGVHGVPGGENMLRRADGSVRYFSVRESARLQTFPDKYRFHGSWTESMRQLGNAVPVKLAQAVGENVARHLTAA</sequence>
<evidence type="ECO:0000256" key="3">
    <source>
        <dbReference type="ARBA" id="ARBA00022679"/>
    </source>
</evidence>
<reference evidence="8 9" key="1">
    <citation type="submission" date="2019-03" db="EMBL/GenBank/DDBJ databases">
        <title>Genomic Encyclopedia of Type Strains, Phase IV (KMG-IV): sequencing the most valuable type-strain genomes for metagenomic binning, comparative biology and taxonomic classification.</title>
        <authorList>
            <person name="Goeker M."/>
        </authorList>
    </citation>
    <scope>NUCLEOTIDE SEQUENCE [LARGE SCALE GENOMIC DNA]</scope>
    <source>
        <strain evidence="8 9">DSM 25059</strain>
    </source>
</reference>
<dbReference type="InterPro" id="IPR050390">
    <property type="entry name" value="C5-Methyltransferase"/>
</dbReference>
<dbReference type="RefSeq" id="WP_229668350.1">
    <property type="nucleotide sequence ID" value="NZ_BMLU01000018.1"/>
</dbReference>